<dbReference type="Pfam" id="PF00035">
    <property type="entry name" value="dsrm"/>
    <property type="match status" value="1"/>
</dbReference>
<dbReference type="Gene3D" id="3.30.160.20">
    <property type="match status" value="1"/>
</dbReference>
<keyword evidence="15" id="KW-0699">rRNA-binding</keyword>
<dbReference type="EMBL" id="CP046640">
    <property type="protein sequence ID" value="QTL98221.1"/>
    <property type="molecule type" value="Genomic_DNA"/>
</dbReference>
<comment type="cofactor">
    <cofactor evidence="15">
        <name>Mg(2+)</name>
        <dbReference type="ChEBI" id="CHEBI:18420"/>
    </cofactor>
</comment>
<keyword evidence="6 15" id="KW-0698">rRNA processing</keyword>
<evidence type="ECO:0000256" key="1">
    <source>
        <dbReference type="ARBA" id="ARBA00000109"/>
    </source>
</evidence>
<dbReference type="InterPro" id="IPR011907">
    <property type="entry name" value="RNase_III"/>
</dbReference>
<dbReference type="RefSeq" id="WP_230866673.1">
    <property type="nucleotide sequence ID" value="NZ_CP046640.1"/>
</dbReference>
<comment type="catalytic activity">
    <reaction evidence="1 15">
        <text>Endonucleolytic cleavage to 5'-phosphomonoester.</text>
        <dbReference type="EC" id="3.1.26.3"/>
    </reaction>
</comment>
<dbReference type="GO" id="GO:0004525">
    <property type="term" value="F:ribonuclease III activity"/>
    <property type="evidence" value="ECO:0007669"/>
    <property type="project" value="UniProtKB-UniRule"/>
</dbReference>
<dbReference type="InterPro" id="IPR000999">
    <property type="entry name" value="RNase_III_dom"/>
</dbReference>
<organism evidence="18 19">
    <name type="scientific">Iocasia fonsfrigidae</name>
    <dbReference type="NCBI Taxonomy" id="2682810"/>
    <lineage>
        <taxon>Bacteria</taxon>
        <taxon>Bacillati</taxon>
        <taxon>Bacillota</taxon>
        <taxon>Clostridia</taxon>
        <taxon>Halanaerobiales</taxon>
        <taxon>Halanaerobiaceae</taxon>
        <taxon>Iocasia</taxon>
    </lineage>
</organism>
<evidence type="ECO:0000256" key="2">
    <source>
        <dbReference type="ARBA" id="ARBA00004496"/>
    </source>
</evidence>
<keyword evidence="12 15" id="KW-0378">Hydrolase</keyword>
<keyword evidence="19" id="KW-1185">Reference proteome</keyword>
<accession>A0A8A7K9T2</accession>
<keyword evidence="5 15" id="KW-0963">Cytoplasm</keyword>
<dbReference type="AlphaFoldDB" id="A0A8A7K9T2"/>
<dbReference type="GO" id="GO:0046872">
    <property type="term" value="F:metal ion binding"/>
    <property type="evidence" value="ECO:0007669"/>
    <property type="project" value="UniProtKB-KW"/>
</dbReference>
<comment type="subunit">
    <text evidence="4 15">Homodimer.</text>
</comment>
<feature type="domain" description="DRBM" evidence="16">
    <location>
        <begin position="166"/>
        <end position="235"/>
    </location>
</feature>
<dbReference type="KEGG" id="ifn:GM661_09625"/>
<dbReference type="PANTHER" id="PTHR11207:SF0">
    <property type="entry name" value="RIBONUCLEASE 3"/>
    <property type="match status" value="1"/>
</dbReference>
<proteinExistence type="inferred from homology"/>
<keyword evidence="8 15" id="KW-0819">tRNA processing</keyword>
<feature type="binding site" evidence="15">
    <location>
        <position position="125"/>
    </location>
    <ligand>
        <name>Mg(2+)</name>
        <dbReference type="ChEBI" id="CHEBI:18420"/>
    </ligand>
</feature>
<comment type="similarity">
    <text evidence="3">Belongs to the ribonuclease III family.</text>
</comment>
<evidence type="ECO:0000313" key="18">
    <source>
        <dbReference type="EMBL" id="QTL98221.1"/>
    </source>
</evidence>
<keyword evidence="11 15" id="KW-0255">Endonuclease</keyword>
<dbReference type="PROSITE" id="PS50137">
    <property type="entry name" value="DS_RBD"/>
    <property type="match status" value="1"/>
</dbReference>
<comment type="subcellular location">
    <subcellularLocation>
        <location evidence="2 15">Cytoplasm</location>
    </subcellularLocation>
</comment>
<dbReference type="GO" id="GO:0006364">
    <property type="term" value="P:rRNA processing"/>
    <property type="evidence" value="ECO:0007669"/>
    <property type="project" value="UniProtKB-UniRule"/>
</dbReference>
<evidence type="ECO:0000256" key="7">
    <source>
        <dbReference type="ARBA" id="ARBA00022664"/>
    </source>
</evidence>
<dbReference type="EC" id="3.1.26.3" evidence="15"/>
<keyword evidence="7 15" id="KW-0507">mRNA processing</keyword>
<evidence type="ECO:0000256" key="9">
    <source>
        <dbReference type="ARBA" id="ARBA00022722"/>
    </source>
</evidence>
<dbReference type="CDD" id="cd10845">
    <property type="entry name" value="DSRM_RNAse_III_family"/>
    <property type="match status" value="1"/>
</dbReference>
<dbReference type="SUPFAM" id="SSF54768">
    <property type="entry name" value="dsRNA-binding domain-like"/>
    <property type="match status" value="1"/>
</dbReference>
<dbReference type="InterPro" id="IPR036389">
    <property type="entry name" value="RNase_III_sf"/>
</dbReference>
<dbReference type="SMART" id="SM00358">
    <property type="entry name" value="DSRM"/>
    <property type="match status" value="1"/>
</dbReference>
<name>A0A8A7K9T2_9FIRM</name>
<keyword evidence="9 15" id="KW-0540">Nuclease</keyword>
<dbReference type="FunFam" id="3.30.160.20:FF:000003">
    <property type="entry name" value="Ribonuclease 3"/>
    <property type="match status" value="1"/>
</dbReference>
<feature type="binding site" evidence="15">
    <location>
        <position position="52"/>
    </location>
    <ligand>
        <name>Mg(2+)</name>
        <dbReference type="ChEBI" id="CHEBI:18420"/>
    </ligand>
</feature>
<protein>
    <recommendedName>
        <fullName evidence="15">Ribonuclease 3</fullName>
        <ecNumber evidence="15">3.1.26.3</ecNumber>
    </recommendedName>
    <alternativeName>
        <fullName evidence="15">Ribonuclease III</fullName>
        <shortName evidence="15">RNase III</shortName>
    </alternativeName>
</protein>
<evidence type="ECO:0000256" key="3">
    <source>
        <dbReference type="ARBA" id="ARBA00010183"/>
    </source>
</evidence>
<dbReference type="GO" id="GO:0003725">
    <property type="term" value="F:double-stranded RNA binding"/>
    <property type="evidence" value="ECO:0007669"/>
    <property type="project" value="TreeGrafter"/>
</dbReference>
<gene>
    <name evidence="15" type="primary">rnc</name>
    <name evidence="18" type="ORF">GM661_09625</name>
</gene>
<reference evidence="18" key="1">
    <citation type="submission" date="2019-12" db="EMBL/GenBank/DDBJ databases">
        <authorList>
            <person name="zhang j."/>
            <person name="sun C.M."/>
        </authorList>
    </citation>
    <scope>NUCLEOTIDE SEQUENCE</scope>
    <source>
        <strain evidence="18">NS-1</strain>
    </source>
</reference>
<evidence type="ECO:0000256" key="14">
    <source>
        <dbReference type="ARBA" id="ARBA00022884"/>
    </source>
</evidence>
<dbReference type="Pfam" id="PF14622">
    <property type="entry name" value="Ribonucleas_3_3"/>
    <property type="match status" value="1"/>
</dbReference>
<evidence type="ECO:0000256" key="8">
    <source>
        <dbReference type="ARBA" id="ARBA00022694"/>
    </source>
</evidence>
<feature type="domain" description="RNase III" evidence="17">
    <location>
        <begin position="10"/>
        <end position="139"/>
    </location>
</feature>
<evidence type="ECO:0000256" key="5">
    <source>
        <dbReference type="ARBA" id="ARBA00022490"/>
    </source>
</evidence>
<dbReference type="PROSITE" id="PS50142">
    <property type="entry name" value="RNASE_3_2"/>
    <property type="match status" value="1"/>
</dbReference>
<dbReference type="GO" id="GO:0042802">
    <property type="term" value="F:identical protein binding"/>
    <property type="evidence" value="ECO:0007669"/>
    <property type="project" value="UniProtKB-ARBA"/>
</dbReference>
<keyword evidence="14 15" id="KW-0694">RNA-binding</keyword>
<dbReference type="GO" id="GO:0019843">
    <property type="term" value="F:rRNA binding"/>
    <property type="evidence" value="ECO:0007669"/>
    <property type="project" value="UniProtKB-KW"/>
</dbReference>
<evidence type="ECO:0000256" key="4">
    <source>
        <dbReference type="ARBA" id="ARBA00011738"/>
    </source>
</evidence>
<keyword evidence="13 15" id="KW-0460">Magnesium</keyword>
<feature type="active site" evidence="15">
    <location>
        <position position="128"/>
    </location>
</feature>
<comment type="function">
    <text evidence="15">Digests double-stranded RNA. Involved in the processing of primary rRNA transcript to yield the immediate precursors to the large and small rRNAs (23S and 16S). Processes some mRNAs, and tRNAs when they are encoded in the rRNA operon. Processes pre-crRNA and tracrRNA of type II CRISPR loci if present in the organism.</text>
</comment>
<dbReference type="CDD" id="cd00593">
    <property type="entry name" value="RIBOc"/>
    <property type="match status" value="1"/>
</dbReference>
<dbReference type="NCBIfam" id="TIGR02191">
    <property type="entry name" value="RNaseIII"/>
    <property type="match status" value="1"/>
</dbReference>
<dbReference type="Proteomes" id="UP000665020">
    <property type="component" value="Chromosome"/>
</dbReference>
<evidence type="ECO:0000256" key="13">
    <source>
        <dbReference type="ARBA" id="ARBA00022842"/>
    </source>
</evidence>
<dbReference type="Gene3D" id="1.10.1520.10">
    <property type="entry name" value="Ribonuclease III domain"/>
    <property type="match status" value="1"/>
</dbReference>
<dbReference type="InterPro" id="IPR014720">
    <property type="entry name" value="dsRBD_dom"/>
</dbReference>
<feature type="active site" evidence="15">
    <location>
        <position position="56"/>
    </location>
</feature>
<dbReference type="GO" id="GO:0006397">
    <property type="term" value="P:mRNA processing"/>
    <property type="evidence" value="ECO:0007669"/>
    <property type="project" value="UniProtKB-UniRule"/>
</dbReference>
<keyword evidence="10 15" id="KW-0479">Metal-binding</keyword>
<dbReference type="GO" id="GO:0010468">
    <property type="term" value="P:regulation of gene expression"/>
    <property type="evidence" value="ECO:0007669"/>
    <property type="project" value="TreeGrafter"/>
</dbReference>
<evidence type="ECO:0000256" key="11">
    <source>
        <dbReference type="ARBA" id="ARBA00022759"/>
    </source>
</evidence>
<evidence type="ECO:0000256" key="12">
    <source>
        <dbReference type="ARBA" id="ARBA00022801"/>
    </source>
</evidence>
<dbReference type="PANTHER" id="PTHR11207">
    <property type="entry name" value="RIBONUCLEASE III"/>
    <property type="match status" value="1"/>
</dbReference>
<feature type="binding site" evidence="15">
    <location>
        <position position="128"/>
    </location>
    <ligand>
        <name>Mg(2+)</name>
        <dbReference type="ChEBI" id="CHEBI:18420"/>
    </ligand>
</feature>
<evidence type="ECO:0000256" key="10">
    <source>
        <dbReference type="ARBA" id="ARBA00022723"/>
    </source>
</evidence>
<dbReference type="SMART" id="SM00535">
    <property type="entry name" value="RIBOc"/>
    <property type="match status" value="1"/>
</dbReference>
<evidence type="ECO:0000313" key="19">
    <source>
        <dbReference type="Proteomes" id="UP000665020"/>
    </source>
</evidence>
<dbReference type="SUPFAM" id="SSF69065">
    <property type="entry name" value="RNase III domain-like"/>
    <property type="match status" value="1"/>
</dbReference>
<evidence type="ECO:0000256" key="6">
    <source>
        <dbReference type="ARBA" id="ARBA00022552"/>
    </source>
</evidence>
<dbReference type="GO" id="GO:0005737">
    <property type="term" value="C:cytoplasm"/>
    <property type="evidence" value="ECO:0007669"/>
    <property type="project" value="UniProtKB-SubCell"/>
</dbReference>
<dbReference type="HAMAP" id="MF_00104">
    <property type="entry name" value="RNase_III"/>
    <property type="match status" value="1"/>
</dbReference>
<dbReference type="FunFam" id="1.10.1520.10:FF:000001">
    <property type="entry name" value="Ribonuclease 3"/>
    <property type="match status" value="1"/>
</dbReference>
<evidence type="ECO:0000256" key="15">
    <source>
        <dbReference type="HAMAP-Rule" id="MF_00104"/>
    </source>
</evidence>
<dbReference type="GO" id="GO:0008033">
    <property type="term" value="P:tRNA processing"/>
    <property type="evidence" value="ECO:0007669"/>
    <property type="project" value="UniProtKB-KW"/>
</dbReference>
<sequence>MVSLYNEDIISDLEKKIKMSFNDKLLLQRAITHKSFSNENSHLDLRDNERLEFLGDSVLSIVISTFIFDNFPDYPEGELAKMRSVIVSEPILAMQARKIQLGKYLLLGNGEELSGGRERDSILADAMEALIGAIYLDLGIDMARKFIISNFNKIIIDVEKGKYIQDYKTILQELLQKDGFGRPIYQVVDEKGPDHNKSFVIDVLYQNKKIGSGKGSSKKEAEQNAAMAALKNMNII</sequence>
<dbReference type="PROSITE" id="PS00517">
    <property type="entry name" value="RNASE_3_1"/>
    <property type="match status" value="1"/>
</dbReference>
<evidence type="ECO:0000259" key="17">
    <source>
        <dbReference type="PROSITE" id="PS50142"/>
    </source>
</evidence>
<evidence type="ECO:0000259" key="16">
    <source>
        <dbReference type="PROSITE" id="PS50137"/>
    </source>
</evidence>